<protein>
    <submittedName>
        <fullName evidence="11">ABC transporter family protein</fullName>
    </submittedName>
</protein>
<keyword evidence="12" id="KW-1185">Reference proteome</keyword>
<dbReference type="RefSeq" id="WP_039632300.1">
    <property type="nucleotide sequence ID" value="NZ_AYSO01000015.1"/>
</dbReference>
<dbReference type="Gene3D" id="1.20.1560.10">
    <property type="entry name" value="ABC transporter type 1, transmembrane domain"/>
    <property type="match status" value="1"/>
</dbReference>
<reference evidence="11 12" key="1">
    <citation type="journal article" date="2015" name="Infect. Genet. Evol.">
        <title>Genomic sequences of six botulinum neurotoxin-producing strains representing three clostridial species illustrate the mobility and diversity of botulinum neurotoxin genes.</title>
        <authorList>
            <person name="Smith T.J."/>
            <person name="Hill K.K."/>
            <person name="Xie G."/>
            <person name="Foley B.T."/>
            <person name="Williamson C.H."/>
            <person name="Foster J.T."/>
            <person name="Johnson S.L."/>
            <person name="Chertkov O."/>
            <person name="Teshima H."/>
            <person name="Gibbons H.S."/>
            <person name="Johnsky L.A."/>
            <person name="Karavis M.A."/>
            <person name="Smith L.A."/>
        </authorList>
    </citation>
    <scope>NUCLEOTIDE SEQUENCE [LARGE SCALE GENOMIC DNA]</scope>
    <source>
        <strain evidence="11 12">CDC 2741</strain>
    </source>
</reference>
<dbReference type="PANTHER" id="PTHR24221">
    <property type="entry name" value="ATP-BINDING CASSETTE SUB-FAMILY B"/>
    <property type="match status" value="1"/>
</dbReference>
<dbReference type="InterPro" id="IPR039421">
    <property type="entry name" value="Type_1_exporter"/>
</dbReference>
<evidence type="ECO:0000313" key="12">
    <source>
        <dbReference type="Proteomes" id="UP000031366"/>
    </source>
</evidence>
<dbReference type="Proteomes" id="UP000031366">
    <property type="component" value="Unassembled WGS sequence"/>
</dbReference>
<dbReference type="InterPro" id="IPR036640">
    <property type="entry name" value="ABC1_TM_sf"/>
</dbReference>
<evidence type="ECO:0000259" key="9">
    <source>
        <dbReference type="PROSITE" id="PS50893"/>
    </source>
</evidence>
<organism evidence="11 12">
    <name type="scientific">Clostridium argentinense CDC 2741</name>
    <dbReference type="NCBI Taxonomy" id="1418104"/>
    <lineage>
        <taxon>Bacteria</taxon>
        <taxon>Bacillati</taxon>
        <taxon>Bacillota</taxon>
        <taxon>Clostridia</taxon>
        <taxon>Eubacteriales</taxon>
        <taxon>Clostridiaceae</taxon>
        <taxon>Clostridium</taxon>
    </lineage>
</organism>
<keyword evidence="7 8" id="KW-0472">Membrane</keyword>
<evidence type="ECO:0000256" key="8">
    <source>
        <dbReference type="SAM" id="Phobius"/>
    </source>
</evidence>
<feature type="transmembrane region" description="Helical" evidence="8">
    <location>
        <begin position="155"/>
        <end position="182"/>
    </location>
</feature>
<dbReference type="STRING" id="29341.RSJ17_13410"/>
<name>A0A0C1RA67_9CLOT</name>
<dbReference type="InterPro" id="IPR003593">
    <property type="entry name" value="AAA+_ATPase"/>
</dbReference>
<evidence type="ECO:0000256" key="2">
    <source>
        <dbReference type="ARBA" id="ARBA00022448"/>
    </source>
</evidence>
<evidence type="ECO:0000256" key="6">
    <source>
        <dbReference type="ARBA" id="ARBA00022989"/>
    </source>
</evidence>
<dbReference type="GO" id="GO:0140359">
    <property type="term" value="F:ABC-type transporter activity"/>
    <property type="evidence" value="ECO:0007669"/>
    <property type="project" value="InterPro"/>
</dbReference>
<dbReference type="PROSITE" id="PS50893">
    <property type="entry name" value="ABC_TRANSPORTER_2"/>
    <property type="match status" value="1"/>
</dbReference>
<dbReference type="SUPFAM" id="SSF52540">
    <property type="entry name" value="P-loop containing nucleoside triphosphate hydrolases"/>
    <property type="match status" value="1"/>
</dbReference>
<dbReference type="InterPro" id="IPR003439">
    <property type="entry name" value="ABC_transporter-like_ATP-bd"/>
</dbReference>
<dbReference type="CDD" id="cd07346">
    <property type="entry name" value="ABC_6TM_exporters"/>
    <property type="match status" value="1"/>
</dbReference>
<dbReference type="Pfam" id="PF00664">
    <property type="entry name" value="ABC_membrane"/>
    <property type="match status" value="1"/>
</dbReference>
<comment type="caution">
    <text evidence="11">The sequence shown here is derived from an EMBL/GenBank/DDBJ whole genome shotgun (WGS) entry which is preliminary data.</text>
</comment>
<keyword evidence="4" id="KW-0547">Nucleotide-binding</keyword>
<evidence type="ECO:0000256" key="3">
    <source>
        <dbReference type="ARBA" id="ARBA00022692"/>
    </source>
</evidence>
<comment type="subcellular location">
    <subcellularLocation>
        <location evidence="1">Cell membrane</location>
        <topology evidence="1">Multi-pass membrane protein</topology>
    </subcellularLocation>
</comment>
<dbReference type="Pfam" id="PF00005">
    <property type="entry name" value="ABC_tran"/>
    <property type="match status" value="1"/>
</dbReference>
<dbReference type="AlphaFoldDB" id="A0A0C1RA67"/>
<dbReference type="GO" id="GO:0005886">
    <property type="term" value="C:plasma membrane"/>
    <property type="evidence" value="ECO:0007669"/>
    <property type="project" value="UniProtKB-SubCell"/>
</dbReference>
<feature type="transmembrane region" description="Helical" evidence="8">
    <location>
        <begin position="21"/>
        <end position="46"/>
    </location>
</feature>
<dbReference type="PANTHER" id="PTHR24221:SF397">
    <property type="entry name" value="ABC TRANSPORTER, ATP-BINDING TRANSMEMBRANE PROTEIN"/>
    <property type="match status" value="1"/>
</dbReference>
<evidence type="ECO:0000259" key="10">
    <source>
        <dbReference type="PROSITE" id="PS50929"/>
    </source>
</evidence>
<dbReference type="FunFam" id="3.40.50.300:FF:000287">
    <property type="entry name" value="Multidrug ABC transporter ATP-binding protein"/>
    <property type="match status" value="1"/>
</dbReference>
<feature type="domain" description="ABC transmembrane type-1" evidence="10">
    <location>
        <begin position="23"/>
        <end position="316"/>
    </location>
</feature>
<keyword evidence="5" id="KW-0067">ATP-binding</keyword>
<proteinExistence type="predicted"/>
<keyword evidence="6 8" id="KW-1133">Transmembrane helix</keyword>
<gene>
    <name evidence="11" type="ORF">U732_1363</name>
</gene>
<feature type="transmembrane region" description="Helical" evidence="8">
    <location>
        <begin position="256"/>
        <end position="278"/>
    </location>
</feature>
<accession>A0A0C1RA67</accession>
<dbReference type="SUPFAM" id="SSF90123">
    <property type="entry name" value="ABC transporter transmembrane region"/>
    <property type="match status" value="1"/>
</dbReference>
<feature type="transmembrane region" description="Helical" evidence="8">
    <location>
        <begin position="284"/>
        <end position="305"/>
    </location>
</feature>
<evidence type="ECO:0000256" key="4">
    <source>
        <dbReference type="ARBA" id="ARBA00022741"/>
    </source>
</evidence>
<dbReference type="InterPro" id="IPR011527">
    <property type="entry name" value="ABC1_TM_dom"/>
</dbReference>
<dbReference type="PROSITE" id="PS50929">
    <property type="entry name" value="ABC_TM1F"/>
    <property type="match status" value="1"/>
</dbReference>
<dbReference type="GO" id="GO:0034040">
    <property type="term" value="F:ATPase-coupled lipid transmembrane transporter activity"/>
    <property type="evidence" value="ECO:0007669"/>
    <property type="project" value="TreeGrafter"/>
</dbReference>
<dbReference type="GO" id="GO:0016887">
    <property type="term" value="F:ATP hydrolysis activity"/>
    <property type="evidence" value="ECO:0007669"/>
    <property type="project" value="InterPro"/>
</dbReference>
<keyword evidence="3 8" id="KW-0812">Transmembrane</keyword>
<dbReference type="Gene3D" id="3.40.50.300">
    <property type="entry name" value="P-loop containing nucleotide triphosphate hydrolases"/>
    <property type="match status" value="1"/>
</dbReference>
<dbReference type="EMBL" id="AYSO01000015">
    <property type="protein sequence ID" value="KIE47341.1"/>
    <property type="molecule type" value="Genomic_DNA"/>
</dbReference>
<evidence type="ECO:0000256" key="7">
    <source>
        <dbReference type="ARBA" id="ARBA00023136"/>
    </source>
</evidence>
<keyword evidence="2" id="KW-0813">Transport</keyword>
<dbReference type="InterPro" id="IPR027417">
    <property type="entry name" value="P-loop_NTPase"/>
</dbReference>
<sequence length="602" mass="67029">MEKKKSGIPRLLEIAGEKRGLLIISGTLSSISAICMLVPYISIYFILAELLKNAFNPSLADGALMMHWGTIALIGLIGGIITMYFSGLCSHMAAYRILYGLRVKLSAHIGKLPLGYFTKNSTGAIKKTMEQNVEKIENFVAHQLPDLVNVLATTVVMIIAMFYLSPLLAIACIVPLFLGFFVQSRMRTGEKAKENLKFYHDSLERINASTVQYVRGMPVIKIFGQTVRSFRKFYDDMISYRDYCVRYTDQFQNSYVFFKVMLGSSLTFILPVGVYILTGKPENIAFALTLLFFLIMAPGVSAPMYKFANFASTIGDISEGVERIDKILNEEAMPEVKNPKMPKKFDIKFQNVSFSYDSGENSIRKEALSNINFKAEQGKVTALVGPSGSGKSTIANLIPRFWDVKKGSITIGGVDIRDMSTENLMNAVSFVFQDSFLFYDTIYENILVGRPDATKEEVHAAAKAAQCHDFIERFPNGYDTLIGEGGTYLSGGEEQRVSVARAILKNSPILVLDEATAFADPENEYQMQLALKELMRNKTVIVIAHRLSSIQDSEQIIVLNEGCIVEKGTHQKLKANNGLYKKMWDAYTDAGKWKLEKGGSIA</sequence>
<feature type="transmembrane region" description="Helical" evidence="8">
    <location>
        <begin position="66"/>
        <end position="85"/>
    </location>
</feature>
<evidence type="ECO:0000313" key="11">
    <source>
        <dbReference type="EMBL" id="KIE47341.1"/>
    </source>
</evidence>
<evidence type="ECO:0000256" key="5">
    <source>
        <dbReference type="ARBA" id="ARBA00022840"/>
    </source>
</evidence>
<dbReference type="GO" id="GO:0005524">
    <property type="term" value="F:ATP binding"/>
    <property type="evidence" value="ECO:0007669"/>
    <property type="project" value="UniProtKB-KW"/>
</dbReference>
<dbReference type="FunFam" id="1.20.1560.10:FF:000127">
    <property type="entry name" value="ABC transporter ATP-binding protein"/>
    <property type="match status" value="1"/>
</dbReference>
<feature type="domain" description="ABC transporter" evidence="9">
    <location>
        <begin position="347"/>
        <end position="586"/>
    </location>
</feature>
<evidence type="ECO:0000256" key="1">
    <source>
        <dbReference type="ARBA" id="ARBA00004651"/>
    </source>
</evidence>
<dbReference type="SMART" id="SM00382">
    <property type="entry name" value="AAA"/>
    <property type="match status" value="1"/>
</dbReference>